<organism evidence="1 2">
    <name type="scientific">Kitasatospora xanthocidica</name>
    <dbReference type="NCBI Taxonomy" id="83382"/>
    <lineage>
        <taxon>Bacteria</taxon>
        <taxon>Bacillati</taxon>
        <taxon>Actinomycetota</taxon>
        <taxon>Actinomycetes</taxon>
        <taxon>Kitasatosporales</taxon>
        <taxon>Streptomycetaceae</taxon>
        <taxon>Kitasatospora</taxon>
    </lineage>
</organism>
<gene>
    <name evidence="1" type="ORF">DR950_18230</name>
</gene>
<dbReference type="EMBL" id="QVIG01000001">
    <property type="protein sequence ID" value="RGD59473.1"/>
    <property type="molecule type" value="Genomic_DNA"/>
</dbReference>
<dbReference type="Proteomes" id="UP000263377">
    <property type="component" value="Unassembled WGS sequence"/>
</dbReference>
<accession>A0A372ZUB4</accession>
<reference evidence="1 2" key="1">
    <citation type="submission" date="2018-08" db="EMBL/GenBank/DDBJ databases">
        <title>Diversity &amp; Physiological Properties of Lignin-Decomposing Actinobacteria from Soil.</title>
        <authorList>
            <person name="Roh S.G."/>
            <person name="Kim S.B."/>
        </authorList>
    </citation>
    <scope>NUCLEOTIDE SEQUENCE [LARGE SCALE GENOMIC DNA]</scope>
    <source>
        <strain evidence="1 2">MMS17-GH009</strain>
    </source>
</reference>
<sequence>MGERETWTTDEFGDSHEGAVGVLLADGTVPRPAFFPSLSQGGGHTTSQWDVYDGRHGLTPRAHALRAVCSCGWTGPEHQVAWNGDDEQRFDEPADELAYLCEQEWDEHTTEVEKSAVAMPDDITDLIRILEDKLDKLGTESPLAAIRVVRMLELTAKRSASRPARIARYDLGIEQSAAGLGLSEDGARRLLSRFDLFSAYN</sequence>
<dbReference type="AlphaFoldDB" id="A0A372ZUB4"/>
<evidence type="ECO:0000313" key="1">
    <source>
        <dbReference type="EMBL" id="RGD59473.1"/>
    </source>
</evidence>
<dbReference type="RefSeq" id="WP_117487671.1">
    <property type="nucleotide sequence ID" value="NZ_QVIG01000001.1"/>
</dbReference>
<name>A0A372ZUB4_9ACTN</name>
<protein>
    <submittedName>
        <fullName evidence="1">Uncharacterized protein</fullName>
    </submittedName>
</protein>
<proteinExistence type="predicted"/>
<comment type="caution">
    <text evidence="1">The sequence shown here is derived from an EMBL/GenBank/DDBJ whole genome shotgun (WGS) entry which is preliminary data.</text>
</comment>
<evidence type="ECO:0000313" key="2">
    <source>
        <dbReference type="Proteomes" id="UP000263377"/>
    </source>
</evidence>
<keyword evidence="2" id="KW-1185">Reference proteome</keyword>